<reference evidence="1" key="1">
    <citation type="submission" date="2011-11" db="EMBL/GenBank/DDBJ databases">
        <title>The Genome Sequence of Fusarium oxysporum PHW808.</title>
        <authorList>
            <consortium name="The Broad Institute Genome Sequencing Platform"/>
            <person name="Ma L.-J."/>
            <person name="Gale L.R."/>
            <person name="Schwartz D.C."/>
            <person name="Zhou S."/>
            <person name="Corby-Kistler H."/>
            <person name="Young S.K."/>
            <person name="Zeng Q."/>
            <person name="Gargeya S."/>
            <person name="Fitzgerald M."/>
            <person name="Haas B."/>
            <person name="Abouelleil A."/>
            <person name="Alvarado L."/>
            <person name="Arachchi H.M."/>
            <person name="Berlin A."/>
            <person name="Brown A."/>
            <person name="Chapman S.B."/>
            <person name="Chen Z."/>
            <person name="Dunbar C."/>
            <person name="Freedman E."/>
            <person name="Gearin G."/>
            <person name="Goldberg J."/>
            <person name="Griggs A."/>
            <person name="Gujja S."/>
            <person name="Heiman D."/>
            <person name="Howarth C."/>
            <person name="Larson L."/>
            <person name="Lui A."/>
            <person name="MacDonald P.J.P."/>
            <person name="Montmayeur A."/>
            <person name="Murphy C."/>
            <person name="Neiman D."/>
            <person name="Pearson M."/>
            <person name="Priest M."/>
            <person name="Roberts A."/>
            <person name="Saif S."/>
            <person name="Shea T."/>
            <person name="Shenoy N."/>
            <person name="Sisk P."/>
            <person name="Stolte C."/>
            <person name="Sykes S."/>
            <person name="Wortman J."/>
            <person name="Nusbaum C."/>
            <person name="Birren B."/>
        </authorList>
    </citation>
    <scope>NUCLEOTIDE SEQUENCE [LARGE SCALE GENOMIC DNA]</scope>
    <source>
        <strain evidence="1">54008</strain>
    </source>
</reference>
<evidence type="ECO:0000313" key="1">
    <source>
        <dbReference type="EMBL" id="EXL64853.1"/>
    </source>
</evidence>
<dbReference type="Proteomes" id="UP000030676">
    <property type="component" value="Unassembled WGS sequence"/>
</dbReference>
<sequence>MSRNPRIVIETANVEIFIHSTTFREGFVHIS</sequence>
<accession>X0GNJ7</accession>
<name>X0GNJ7_FUSOX</name>
<gene>
    <name evidence="1" type="ORF">FOPG_18904</name>
</gene>
<dbReference type="AlphaFoldDB" id="X0GNJ7"/>
<reference evidence="1" key="2">
    <citation type="submission" date="2012-05" db="EMBL/GenBank/DDBJ databases">
        <title>The Genome Annotation of Fusarium oxysporum PHW808.</title>
        <authorList>
            <consortium name="The Broad Institute Genomics Platform"/>
            <person name="Ma L.-J."/>
            <person name="Corby-Kistler H."/>
            <person name="Broz K."/>
            <person name="Gale L.R."/>
            <person name="Jonkers W."/>
            <person name="O'Donnell K."/>
            <person name="Ploetz R."/>
            <person name="Steinberg C."/>
            <person name="Schwartz D.C."/>
            <person name="VanEtten H."/>
            <person name="Zhou S."/>
            <person name="Young S.K."/>
            <person name="Zeng Q."/>
            <person name="Gargeya S."/>
            <person name="Fitzgerald M."/>
            <person name="Abouelleil A."/>
            <person name="Alvarado L."/>
            <person name="Chapman S.B."/>
            <person name="Gainer-Dewar J."/>
            <person name="Goldberg J."/>
            <person name="Griggs A."/>
            <person name="Gujja S."/>
            <person name="Hansen M."/>
            <person name="Howarth C."/>
            <person name="Imamovic A."/>
            <person name="Ireland A."/>
            <person name="Larimer J."/>
            <person name="McCowan C."/>
            <person name="Murphy C."/>
            <person name="Pearson M."/>
            <person name="Poon T.W."/>
            <person name="Priest M."/>
            <person name="Roberts A."/>
            <person name="Saif S."/>
            <person name="Shea T."/>
            <person name="Sykes S."/>
            <person name="Wortman J."/>
            <person name="Nusbaum C."/>
            <person name="Birren B."/>
        </authorList>
    </citation>
    <scope>NUCLEOTIDE SEQUENCE</scope>
    <source>
        <strain evidence="1">54008</strain>
    </source>
</reference>
<organism evidence="1">
    <name type="scientific">Fusarium oxysporum f. sp. conglutinans race 2 54008</name>
    <dbReference type="NCBI Taxonomy" id="1089457"/>
    <lineage>
        <taxon>Eukaryota</taxon>
        <taxon>Fungi</taxon>
        <taxon>Dikarya</taxon>
        <taxon>Ascomycota</taxon>
        <taxon>Pezizomycotina</taxon>
        <taxon>Sordariomycetes</taxon>
        <taxon>Hypocreomycetidae</taxon>
        <taxon>Hypocreales</taxon>
        <taxon>Nectriaceae</taxon>
        <taxon>Fusarium</taxon>
        <taxon>Fusarium oxysporum species complex</taxon>
    </lineage>
</organism>
<dbReference type="HOGENOM" id="CLU_3399479_0_0_1"/>
<dbReference type="EMBL" id="JH659228">
    <property type="protein sequence ID" value="EXL64853.1"/>
    <property type="molecule type" value="Genomic_DNA"/>
</dbReference>
<proteinExistence type="predicted"/>
<protein>
    <submittedName>
        <fullName evidence="1">Uncharacterized protein</fullName>
    </submittedName>
</protein>